<organism evidence="4 5">
    <name type="scientific">Mucilaginibacter straminoryzae</name>
    <dbReference type="NCBI Taxonomy" id="2932774"/>
    <lineage>
        <taxon>Bacteria</taxon>
        <taxon>Pseudomonadati</taxon>
        <taxon>Bacteroidota</taxon>
        <taxon>Sphingobacteriia</taxon>
        <taxon>Sphingobacteriales</taxon>
        <taxon>Sphingobacteriaceae</taxon>
        <taxon>Mucilaginibacter</taxon>
    </lineage>
</organism>
<dbReference type="Gene3D" id="3.40.50.1820">
    <property type="entry name" value="alpha/beta hydrolase"/>
    <property type="match status" value="1"/>
</dbReference>
<dbReference type="Pfam" id="PF20434">
    <property type="entry name" value="BD-FAE"/>
    <property type="match status" value="1"/>
</dbReference>
<accession>A0A9X2B814</accession>
<dbReference type="InterPro" id="IPR003140">
    <property type="entry name" value="PLipase/COase/thioEstase"/>
</dbReference>
<keyword evidence="5" id="KW-1185">Reference proteome</keyword>
<dbReference type="SUPFAM" id="SSF53474">
    <property type="entry name" value="alpha/beta-Hydrolases"/>
    <property type="match status" value="1"/>
</dbReference>
<dbReference type="InterPro" id="IPR029058">
    <property type="entry name" value="AB_hydrolase_fold"/>
</dbReference>
<dbReference type="Pfam" id="PF02230">
    <property type="entry name" value="Abhydrolase_2"/>
    <property type="match status" value="1"/>
</dbReference>
<evidence type="ECO:0000313" key="5">
    <source>
        <dbReference type="Proteomes" id="UP001139450"/>
    </source>
</evidence>
<sequence>MKPIDTPTNLFRTLLFVSLIGLIPRFGTAQSKAGGYLSPAPSVISIDSTITCYADLRYGPVPDSVNTASSDRIFDLYLPHTMGLKDKLPLFLFIHGGGFSGGGKSLKELCTAMARKGYAVASINYRLTLKNNKVHEANCGVNMSKGLPVGGRFHPLLQKAVANASDDAAIALTFLSTKAAAYHLDTGKIFICGGSAGAMTALHLAYISKKPHPPVKAVVDLWGGLEDAGKIAAANVPPVLIIHGDKDDTINIDYAYALQRRMQEIGSALSGMIILKDKGHAQYQYVTDHLIGDIDAFLNRISK</sequence>
<dbReference type="PANTHER" id="PTHR48081:SF33">
    <property type="entry name" value="KYNURENINE FORMAMIDASE"/>
    <property type="match status" value="1"/>
</dbReference>
<name>A0A9X2B814_9SPHI</name>
<dbReference type="RefSeq" id="WP_245128830.1">
    <property type="nucleotide sequence ID" value="NZ_JALJEJ010000002.1"/>
</dbReference>
<evidence type="ECO:0000256" key="1">
    <source>
        <dbReference type="ARBA" id="ARBA00022801"/>
    </source>
</evidence>
<dbReference type="InterPro" id="IPR049492">
    <property type="entry name" value="BD-FAE-like_dom"/>
</dbReference>
<gene>
    <name evidence="4" type="ORF">MUY27_04700</name>
</gene>
<dbReference type="InterPro" id="IPR050300">
    <property type="entry name" value="GDXG_lipolytic_enzyme"/>
</dbReference>
<dbReference type="EMBL" id="JALJEJ010000002">
    <property type="protein sequence ID" value="MCJ8208996.1"/>
    <property type="molecule type" value="Genomic_DNA"/>
</dbReference>
<feature type="domain" description="Phospholipase/carboxylesterase/thioesterase" evidence="2">
    <location>
        <begin position="177"/>
        <end position="282"/>
    </location>
</feature>
<keyword evidence="1 4" id="KW-0378">Hydrolase</keyword>
<evidence type="ECO:0000259" key="3">
    <source>
        <dbReference type="Pfam" id="PF20434"/>
    </source>
</evidence>
<comment type="caution">
    <text evidence="4">The sequence shown here is derived from an EMBL/GenBank/DDBJ whole genome shotgun (WGS) entry which is preliminary data.</text>
</comment>
<dbReference type="PANTHER" id="PTHR48081">
    <property type="entry name" value="AB HYDROLASE SUPERFAMILY PROTEIN C4A8.06C"/>
    <property type="match status" value="1"/>
</dbReference>
<dbReference type="GO" id="GO:0016787">
    <property type="term" value="F:hydrolase activity"/>
    <property type="evidence" value="ECO:0007669"/>
    <property type="project" value="UniProtKB-KW"/>
</dbReference>
<dbReference type="Proteomes" id="UP001139450">
    <property type="component" value="Unassembled WGS sequence"/>
</dbReference>
<evidence type="ECO:0000259" key="2">
    <source>
        <dbReference type="Pfam" id="PF02230"/>
    </source>
</evidence>
<protein>
    <submittedName>
        <fullName evidence="4">Alpha/beta hydrolase fold domain-containing protein</fullName>
    </submittedName>
</protein>
<proteinExistence type="predicted"/>
<evidence type="ECO:0000313" key="4">
    <source>
        <dbReference type="EMBL" id="MCJ8208996.1"/>
    </source>
</evidence>
<dbReference type="AlphaFoldDB" id="A0A9X2B814"/>
<feature type="domain" description="BD-FAE-like" evidence="3">
    <location>
        <begin position="75"/>
        <end position="130"/>
    </location>
</feature>
<reference evidence="4" key="1">
    <citation type="submission" date="2022-04" db="EMBL/GenBank/DDBJ databases">
        <title>Mucilaginibacter sp. RS28 isolated from freshwater.</title>
        <authorList>
            <person name="Ko S.-R."/>
        </authorList>
    </citation>
    <scope>NUCLEOTIDE SEQUENCE</scope>
    <source>
        <strain evidence="4">RS28</strain>
    </source>
</reference>